<organism evidence="4 5">
    <name type="scientific">Dichanthelium oligosanthes</name>
    <dbReference type="NCBI Taxonomy" id="888268"/>
    <lineage>
        <taxon>Eukaryota</taxon>
        <taxon>Viridiplantae</taxon>
        <taxon>Streptophyta</taxon>
        <taxon>Embryophyta</taxon>
        <taxon>Tracheophyta</taxon>
        <taxon>Spermatophyta</taxon>
        <taxon>Magnoliopsida</taxon>
        <taxon>Liliopsida</taxon>
        <taxon>Poales</taxon>
        <taxon>Poaceae</taxon>
        <taxon>PACMAD clade</taxon>
        <taxon>Panicoideae</taxon>
        <taxon>Panicodae</taxon>
        <taxon>Paniceae</taxon>
        <taxon>Dichantheliinae</taxon>
        <taxon>Dichanthelium</taxon>
    </lineage>
</organism>
<feature type="region of interest" description="Disordered" evidence="1">
    <location>
        <begin position="301"/>
        <end position="408"/>
    </location>
</feature>
<name>A0A1E5UK41_9POAL</name>
<feature type="compositionally biased region" description="Low complexity" evidence="1">
    <location>
        <begin position="319"/>
        <end position="330"/>
    </location>
</feature>
<dbReference type="InterPro" id="IPR036047">
    <property type="entry name" value="F-box-like_dom_sf"/>
</dbReference>
<dbReference type="PANTHER" id="PTHR32133">
    <property type="entry name" value="OS07G0120400 PROTEIN"/>
    <property type="match status" value="1"/>
</dbReference>
<dbReference type="Gene3D" id="1.20.1280.50">
    <property type="match status" value="1"/>
</dbReference>
<dbReference type="EMBL" id="LWDX02074257">
    <property type="protein sequence ID" value="OEL13178.1"/>
    <property type="molecule type" value="Genomic_DNA"/>
</dbReference>
<proteinExistence type="predicted"/>
<accession>A0A1E5UK41</accession>
<evidence type="ECO:0000313" key="4">
    <source>
        <dbReference type="EMBL" id="OEL13178.1"/>
    </source>
</evidence>
<reference evidence="4 5" key="1">
    <citation type="submission" date="2016-09" db="EMBL/GenBank/DDBJ databases">
        <title>The draft genome of Dichanthelium oligosanthes: A C3 panicoid grass species.</title>
        <authorList>
            <person name="Studer A.J."/>
            <person name="Schnable J.C."/>
            <person name="Brutnell T.P."/>
        </authorList>
    </citation>
    <scope>NUCLEOTIDE SEQUENCE [LARGE SCALE GENOMIC DNA]</scope>
    <source>
        <strain evidence="5">cv. Kellogg 1175</strain>
        <tissue evidence="4">Leaf</tissue>
    </source>
</reference>
<dbReference type="OrthoDB" id="673458at2759"/>
<dbReference type="SUPFAM" id="SSF81383">
    <property type="entry name" value="F-box domain"/>
    <property type="match status" value="1"/>
</dbReference>
<protein>
    <submittedName>
        <fullName evidence="4">Uncharacterized protein</fullName>
    </submittedName>
</protein>
<gene>
    <name evidence="4" type="ORF">BAE44_0025803</name>
</gene>
<dbReference type="PANTHER" id="PTHR32133:SF386">
    <property type="entry name" value="F-BOX DOMAIN-CONTAINING PROTEIN"/>
    <property type="match status" value="1"/>
</dbReference>
<dbReference type="Pfam" id="PF00646">
    <property type="entry name" value="F-box"/>
    <property type="match status" value="1"/>
</dbReference>
<dbReference type="InterPro" id="IPR001810">
    <property type="entry name" value="F-box_dom"/>
</dbReference>
<evidence type="ECO:0000259" key="3">
    <source>
        <dbReference type="Pfam" id="PF23635"/>
    </source>
</evidence>
<evidence type="ECO:0000259" key="2">
    <source>
        <dbReference type="Pfam" id="PF00646"/>
    </source>
</evidence>
<comment type="caution">
    <text evidence="4">The sequence shown here is derived from an EMBL/GenBank/DDBJ whole genome shotgun (WGS) entry which is preliminary data.</text>
</comment>
<dbReference type="InterPro" id="IPR056594">
    <property type="entry name" value="AT5G49610-like_b-prop"/>
</dbReference>
<dbReference type="Pfam" id="PF23635">
    <property type="entry name" value="Beta-prop_AT5G49610-like"/>
    <property type="match status" value="1"/>
</dbReference>
<sequence length="408" mass="43595">MAMAALMDELIELILLRLPPGEPACLVRAALVCKRWCIIISDPGFRCRLREFHGAPPTIGAVYNAVDGDAYVARFTPCASFPSRADRRGSAVLDCRHGRVLLRGMPPVAVVLCAAVGTCNHLDCHGGPFLVVMVGTEHDNIFVYVYSSEAAACEPSSLHLGGAMLNSDYILTPGLDAGDAIYLILGRSHKIVKYDLGGHVISMIDPPSLQAKLGNMALVEAKDGGFAVADVEGYNLHVWSWKASGSNGVESWVKDQVIKLDMVLSTVTGGPSTKFDVVGFGEGTDIIFISANALGPAPCMSFPPSTKVSTKKKRKGDTSSSGKSIRSSGSNQPEVLSIEYPVDSSISEEETEKAATKTGGKKRAGVKEKTEKLKQDPLFHSPAMGTRSKTADRNSSAMSTRSKRRLSH</sequence>
<feature type="domain" description="F-box protein AT5G49610-like beta-propeller" evidence="3">
    <location>
        <begin position="137"/>
        <end position="266"/>
    </location>
</feature>
<feature type="compositionally biased region" description="Basic and acidic residues" evidence="1">
    <location>
        <begin position="365"/>
        <end position="377"/>
    </location>
</feature>
<keyword evidence="5" id="KW-1185">Reference proteome</keyword>
<feature type="domain" description="F-box" evidence="2">
    <location>
        <begin position="8"/>
        <end position="46"/>
    </location>
</feature>
<dbReference type="Proteomes" id="UP000095767">
    <property type="component" value="Unassembled WGS sequence"/>
</dbReference>
<dbReference type="AlphaFoldDB" id="A0A1E5UK41"/>
<evidence type="ECO:0000256" key="1">
    <source>
        <dbReference type="SAM" id="MobiDB-lite"/>
    </source>
</evidence>
<evidence type="ECO:0000313" key="5">
    <source>
        <dbReference type="Proteomes" id="UP000095767"/>
    </source>
</evidence>